<proteinExistence type="predicted"/>
<dbReference type="OrthoDB" id="163524at2"/>
<dbReference type="InterPro" id="IPR035093">
    <property type="entry name" value="RelE/ParE_toxin_dom_sf"/>
</dbReference>
<name>A0A1Z3HKH4_9CYAN</name>
<reference evidence="1 2" key="1">
    <citation type="journal article" date="2016" name="Biochim. Biophys. Acta">
        <title>Characterization of red-shifted phycobilisomes isolated from the chlorophyll f-containing cyanobacterium Halomicronema hongdechloris.</title>
        <authorList>
            <person name="Li Y."/>
            <person name="Lin Y."/>
            <person name="Garvey C.J."/>
            <person name="Birch D."/>
            <person name="Corkery R.W."/>
            <person name="Loughlin P.C."/>
            <person name="Scheer H."/>
            <person name="Willows R.D."/>
            <person name="Chen M."/>
        </authorList>
    </citation>
    <scope>NUCLEOTIDE SEQUENCE [LARGE SCALE GENOMIC DNA]</scope>
    <source>
        <strain evidence="1 2">C2206</strain>
    </source>
</reference>
<organism evidence="1 2">
    <name type="scientific">Halomicronema hongdechloris C2206</name>
    <dbReference type="NCBI Taxonomy" id="1641165"/>
    <lineage>
        <taxon>Bacteria</taxon>
        <taxon>Bacillati</taxon>
        <taxon>Cyanobacteriota</taxon>
        <taxon>Cyanophyceae</taxon>
        <taxon>Nodosilineales</taxon>
        <taxon>Nodosilineaceae</taxon>
        <taxon>Halomicronema</taxon>
    </lineage>
</organism>
<dbReference type="Gene3D" id="3.30.2310.20">
    <property type="entry name" value="RelE-like"/>
    <property type="match status" value="1"/>
</dbReference>
<gene>
    <name evidence="1" type="ORF">XM38_017450</name>
</gene>
<dbReference type="Proteomes" id="UP000191901">
    <property type="component" value="Chromosome"/>
</dbReference>
<dbReference type="STRING" id="1641165.XM38_17605"/>
<evidence type="ECO:0000313" key="1">
    <source>
        <dbReference type="EMBL" id="ASC70798.1"/>
    </source>
</evidence>
<dbReference type="KEGG" id="hhg:XM38_017450"/>
<keyword evidence="2" id="KW-1185">Reference proteome</keyword>
<sequence>MTYTIITPKAVQKQLDALPDDVYNRIAKKIEQLAEDPRPDGVVKMKGSDNEYRIRTGSPRRAIASKPHLG</sequence>
<protein>
    <submittedName>
        <fullName evidence="1">Uncharacterized protein</fullName>
    </submittedName>
</protein>
<dbReference type="EMBL" id="CP021983">
    <property type="protein sequence ID" value="ASC70798.1"/>
    <property type="molecule type" value="Genomic_DNA"/>
</dbReference>
<dbReference type="RefSeq" id="WP_080811330.1">
    <property type="nucleotide sequence ID" value="NZ_CP021983.2"/>
</dbReference>
<dbReference type="SUPFAM" id="SSF143011">
    <property type="entry name" value="RelE-like"/>
    <property type="match status" value="1"/>
</dbReference>
<evidence type="ECO:0000313" key="2">
    <source>
        <dbReference type="Proteomes" id="UP000191901"/>
    </source>
</evidence>
<accession>A0A1Z3HKH4</accession>
<dbReference type="AlphaFoldDB" id="A0A1Z3HKH4"/>